<proteinExistence type="predicted"/>
<feature type="domain" description="LRAT" evidence="1">
    <location>
        <begin position="41"/>
        <end position="127"/>
    </location>
</feature>
<evidence type="ECO:0000313" key="3">
    <source>
        <dbReference type="Proteomes" id="UP000199397"/>
    </source>
</evidence>
<dbReference type="Proteomes" id="UP000199397">
    <property type="component" value="Unassembled WGS sequence"/>
</dbReference>
<keyword evidence="3" id="KW-1185">Reference proteome</keyword>
<name>A0A1H4GYB3_9GAMM</name>
<dbReference type="Gene3D" id="3.90.1720.10">
    <property type="entry name" value="endopeptidase domain like (from Nostoc punctiforme)"/>
    <property type="match status" value="1"/>
</dbReference>
<dbReference type="EMBL" id="FNQP01000054">
    <property type="protein sequence ID" value="SEB14537.1"/>
    <property type="molecule type" value="Genomic_DNA"/>
</dbReference>
<reference evidence="2 3" key="1">
    <citation type="submission" date="2016-10" db="EMBL/GenBank/DDBJ databases">
        <authorList>
            <person name="de Groot N.N."/>
        </authorList>
    </citation>
    <scope>NUCLEOTIDE SEQUENCE [LARGE SCALE GENOMIC DNA]</scope>
    <source>
        <strain evidence="2 3">DSM 21228</strain>
    </source>
</reference>
<dbReference type="Pfam" id="PF04970">
    <property type="entry name" value="LRAT"/>
    <property type="match status" value="1"/>
</dbReference>
<sequence length="160" mass="17821">MAWRLLTLPISNMIEGIIDTCRDRVSPIIGSVLYCDLAFGYMEHSGIYVGNNKIVHLSGSGKIEIVNPKQFVDGGSGCGIYVSCYDNKAVGSNEVARVAESMVGRKRNYNFILDNCHQFSAGCLTGNFENPCNFLWMLKKETAETIGSNTWRFWDISLFS</sequence>
<organism evidence="2 3">
    <name type="scientific">Thiothrix caldifontis</name>
    <dbReference type="NCBI Taxonomy" id="525918"/>
    <lineage>
        <taxon>Bacteria</taxon>
        <taxon>Pseudomonadati</taxon>
        <taxon>Pseudomonadota</taxon>
        <taxon>Gammaproteobacteria</taxon>
        <taxon>Thiotrichales</taxon>
        <taxon>Thiotrichaceae</taxon>
        <taxon>Thiothrix</taxon>
    </lineage>
</organism>
<gene>
    <name evidence="2" type="ORF">SAMN05660964_03810</name>
</gene>
<evidence type="ECO:0000259" key="1">
    <source>
        <dbReference type="Pfam" id="PF04970"/>
    </source>
</evidence>
<accession>A0A1H4GYB3</accession>
<protein>
    <recommendedName>
        <fullName evidence="1">LRAT domain-containing protein</fullName>
    </recommendedName>
</protein>
<dbReference type="RefSeq" id="WP_175518086.1">
    <property type="nucleotide sequence ID" value="NZ_FNQP01000054.1"/>
</dbReference>
<dbReference type="AlphaFoldDB" id="A0A1H4GYB3"/>
<evidence type="ECO:0000313" key="2">
    <source>
        <dbReference type="EMBL" id="SEB14537.1"/>
    </source>
</evidence>
<dbReference type="InterPro" id="IPR007053">
    <property type="entry name" value="LRAT_dom"/>
</dbReference>
<dbReference type="STRING" id="525918.SAMN05660964_03810"/>